<evidence type="ECO:0000313" key="4">
    <source>
        <dbReference type="Proteomes" id="UP000007264"/>
    </source>
</evidence>
<feature type="compositionally biased region" description="Low complexity" evidence="1">
    <location>
        <begin position="1323"/>
        <end position="1337"/>
    </location>
</feature>
<feature type="region of interest" description="Disordered" evidence="1">
    <location>
        <begin position="1"/>
        <end position="28"/>
    </location>
</feature>
<feature type="compositionally biased region" description="Low complexity" evidence="1">
    <location>
        <begin position="683"/>
        <end position="708"/>
    </location>
</feature>
<dbReference type="SUPFAM" id="SSF53756">
    <property type="entry name" value="UDP-Glycosyltransferase/glycogen phosphorylase"/>
    <property type="match status" value="1"/>
</dbReference>
<feature type="region of interest" description="Disordered" evidence="1">
    <location>
        <begin position="1313"/>
        <end position="1348"/>
    </location>
</feature>
<dbReference type="Pfam" id="PF13692">
    <property type="entry name" value="Glyco_trans_1_4"/>
    <property type="match status" value="1"/>
</dbReference>
<feature type="compositionally biased region" description="Low complexity" evidence="1">
    <location>
        <begin position="1140"/>
        <end position="1170"/>
    </location>
</feature>
<accession>I0Z909</accession>
<comment type="caution">
    <text evidence="3">The sequence shown here is derived from an EMBL/GenBank/DDBJ whole genome shotgun (WGS) entry which is preliminary data.</text>
</comment>
<feature type="region of interest" description="Disordered" evidence="1">
    <location>
        <begin position="799"/>
        <end position="827"/>
    </location>
</feature>
<evidence type="ECO:0000313" key="3">
    <source>
        <dbReference type="EMBL" id="EIE27128.1"/>
    </source>
</evidence>
<feature type="compositionally biased region" description="Basic and acidic residues" evidence="1">
    <location>
        <begin position="1617"/>
        <end position="1627"/>
    </location>
</feature>
<reference evidence="3 4" key="1">
    <citation type="journal article" date="2012" name="Genome Biol.">
        <title>The genome of the polar eukaryotic microalga coccomyxa subellipsoidea reveals traits of cold adaptation.</title>
        <authorList>
            <person name="Blanc G."/>
            <person name="Agarkova I."/>
            <person name="Grimwood J."/>
            <person name="Kuo A."/>
            <person name="Brueggeman A."/>
            <person name="Dunigan D."/>
            <person name="Gurnon J."/>
            <person name="Ladunga I."/>
            <person name="Lindquist E."/>
            <person name="Lucas S."/>
            <person name="Pangilinan J."/>
            <person name="Proschold T."/>
            <person name="Salamov A."/>
            <person name="Schmutz J."/>
            <person name="Weeks D."/>
            <person name="Yamada T."/>
            <person name="Claverie J.M."/>
            <person name="Grigoriev I."/>
            <person name="Van Etten J."/>
            <person name="Lomsadze A."/>
            <person name="Borodovsky M."/>
        </authorList>
    </citation>
    <scope>NUCLEOTIDE SEQUENCE [LARGE SCALE GENOMIC DNA]</scope>
    <source>
        <strain evidence="3 4">C-169</strain>
    </source>
</reference>
<dbReference type="EMBL" id="AGSI01000001">
    <property type="protein sequence ID" value="EIE27128.1"/>
    <property type="molecule type" value="Genomic_DNA"/>
</dbReference>
<dbReference type="KEGG" id="csl:COCSUDRAFT_38880"/>
<feature type="region of interest" description="Disordered" evidence="1">
    <location>
        <begin position="1522"/>
        <end position="1630"/>
    </location>
</feature>
<feature type="compositionally biased region" description="Low complexity" evidence="1">
    <location>
        <begin position="13"/>
        <end position="28"/>
    </location>
</feature>
<keyword evidence="4" id="KW-1185">Reference proteome</keyword>
<feature type="compositionally biased region" description="Low complexity" evidence="1">
    <location>
        <begin position="869"/>
        <end position="892"/>
    </location>
</feature>
<dbReference type="InterPro" id="IPR003609">
    <property type="entry name" value="Pan_app"/>
</dbReference>
<protein>
    <recommendedName>
        <fullName evidence="2">Apple domain-containing protein</fullName>
    </recommendedName>
</protein>
<feature type="compositionally biased region" description="Basic and acidic residues" evidence="1">
    <location>
        <begin position="1537"/>
        <end position="1547"/>
    </location>
</feature>
<feature type="compositionally biased region" description="Pro residues" evidence="1">
    <location>
        <begin position="1026"/>
        <end position="1139"/>
    </location>
</feature>
<dbReference type="Pfam" id="PF14295">
    <property type="entry name" value="PAN_4"/>
    <property type="match status" value="2"/>
</dbReference>
<feature type="domain" description="Apple" evidence="2">
    <location>
        <begin position="1393"/>
        <end position="1429"/>
    </location>
</feature>
<feature type="region of interest" description="Disordered" evidence="1">
    <location>
        <begin position="978"/>
        <end position="1186"/>
    </location>
</feature>
<dbReference type="eggNOG" id="KOG1216">
    <property type="taxonomic scope" value="Eukaryota"/>
</dbReference>
<feature type="compositionally biased region" description="Pro residues" evidence="1">
    <location>
        <begin position="859"/>
        <end position="868"/>
    </location>
</feature>
<dbReference type="PRINTS" id="PR01217">
    <property type="entry name" value="PRICHEXTENSN"/>
</dbReference>
<dbReference type="RefSeq" id="XP_005651672.1">
    <property type="nucleotide sequence ID" value="XM_005651615.1"/>
</dbReference>
<feature type="compositionally biased region" description="Pro residues" evidence="1">
    <location>
        <begin position="1171"/>
        <end position="1183"/>
    </location>
</feature>
<feature type="region of interest" description="Disordered" evidence="1">
    <location>
        <begin position="683"/>
        <end position="736"/>
    </location>
</feature>
<feature type="compositionally biased region" description="Low complexity" evidence="1">
    <location>
        <begin position="716"/>
        <end position="725"/>
    </location>
</feature>
<feature type="region of interest" description="Disordered" evidence="1">
    <location>
        <begin position="55"/>
        <end position="97"/>
    </location>
</feature>
<feature type="region of interest" description="Disordered" evidence="1">
    <location>
        <begin position="852"/>
        <end position="892"/>
    </location>
</feature>
<dbReference type="GeneID" id="17045143"/>
<evidence type="ECO:0000256" key="1">
    <source>
        <dbReference type="SAM" id="MobiDB-lite"/>
    </source>
</evidence>
<organism evidence="3 4">
    <name type="scientific">Coccomyxa subellipsoidea (strain C-169)</name>
    <name type="common">Green microalga</name>
    <dbReference type="NCBI Taxonomy" id="574566"/>
    <lineage>
        <taxon>Eukaryota</taxon>
        <taxon>Viridiplantae</taxon>
        <taxon>Chlorophyta</taxon>
        <taxon>core chlorophytes</taxon>
        <taxon>Trebouxiophyceae</taxon>
        <taxon>Trebouxiophyceae incertae sedis</taxon>
        <taxon>Coccomyxaceae</taxon>
        <taxon>Coccomyxa</taxon>
        <taxon>Coccomyxa subellipsoidea</taxon>
    </lineage>
</organism>
<feature type="compositionally biased region" description="Low complexity" evidence="1">
    <location>
        <begin position="989"/>
        <end position="1007"/>
    </location>
</feature>
<feature type="region of interest" description="Disordered" evidence="1">
    <location>
        <begin position="586"/>
        <end position="615"/>
    </location>
</feature>
<evidence type="ECO:0000259" key="2">
    <source>
        <dbReference type="Pfam" id="PF14295"/>
    </source>
</evidence>
<name>I0Z909_COCSC</name>
<feature type="compositionally biased region" description="Polar residues" evidence="1">
    <location>
        <begin position="599"/>
        <end position="609"/>
    </location>
</feature>
<dbReference type="OrthoDB" id="3784at2759"/>
<proteinExistence type="predicted"/>
<sequence length="2677" mass="285541">MDAAAVAETNDVSAASPPSNAAAAPTDHAAGAACEYLTACRDWPRMREQLLQRMSENSAQPSTQEPEPPSTPNREGSLAEQSPFSGQPGKWAGQESTCQKQAWNAAGRLPVRWRQIASPAALLLTLLLLACCGPAWRGSHLEVNLAARASPGATSRLCQTCTGACARLLDPLPFGQGLMPSGQGLMWTGQPMACRGGFCVPADPPAELTSACSGDWDSTWEEEVQEEQPEAEEESLRSRRGRRLLVSGSQRQLTHVGREQVRLLNKWTRAFAARLALESDSPPAANTAPVTLASAEAPFADPFLMEFEDPGALKQAFNEPPVTFEQALLAARLEARKAVGQGAQRSMIKSVAADLALGNLLDADSFQVDSPGAGPVRKTARVRGADETLAEPAATGASPFARVQRQDGPVFSGLNVKVMGVVQPSLPNKLVPAAQKCFVLAYNQGYANLSTPHYLAVKNTANKGACCSLCQRDPRCIAWTRVAGARDDVRTCYLKDSLQRDPDLMTYAYSYAPPYLHRDYPQVRYIVDALPVMLESGTKQMALPAELYGCPYPPVPGQPLGSCAAPLMCNCHQGICYGQLNRAPRQEGLAGEGSPPNGIATSDPGTTLDDTSDEPSARRLAAVPLSEMCEACLDTCGGLALGHLPNGTWQAYPREGHTMTCAQGFCVPHEMPEFAEICGDSYSNASPSSGSSNQGAASSSPAANSDANFVLPVRKSSSSGSSGRAPQPPAPSKLEGNGAAQIYRANSTTPSRAGGAADVIASARADVTDAARANVTSVYVGEGGGTSADLRAAARAAEGTNISSSVHKHDEKSGRGIAPPPGNKGVPVEVIVPMKRGRRLLGQGLGRSLLQTKVSTSPSPSPGAPKAPTPVATTKPPVATTKPPVATTKPPVATTKAAVPAVTKPPVATTKPPVATTKAAVPAVTKPPVATTKPPVATTKPPVATTKAAVPAVTKPPVATTKPPVAITKPPVATTKAAVPAVTKPPTPAVTTKPPVATTKPPVATTKPPAPVATRRPRSPVVTTKPPAPMPTTRPPVPTTKPPVPTTKPPVPTTRPPLPTTKPPTPVPTTKPPTPVPTTKPPTPVPTPAPTTKPPTPVPTPAPTTKPPTPVPTPAPTTKPPTPVPTPAHTTPPPTPVPTPVATKAPTPVPTPAATTSPTQQSPPAQQSPPTQSPPAQQSPPAPSQQQLLAEWMAAFAQRVADDRASGNRTPVWELIAGAEAPWADPFLMEFEDGGAMKQAFGGNAPPSPLSFEQALMAARLEARQTAEGAQATLVKSVAMGAEDPGHLTGALGNLLDEDVSTSEPLPVVRTARTRPADVEGLAEPAGPPAGASRSAGVRPQPPPTTDYNALNVRVMGVKQPELPSRNPDQCFVLAHNLGYANLSSVHYLAVKNTANKGACCSLCQRDPRCVAWTRVAGGRGDVRTCYLKESLQRDPDLGAFTFSYAPPKLLHDYPEVRYVVDTLPVMLESGTKQMALPADLYGCPYPPVPGQPPGSCSEPQMCNCHRGICFGPCQHGTAEPSEVQQATVEGAGEAAESERQSLDEGGRTYSDTVELVQRSGTIRRRGARSLSMEKNTPGTEGWMRQRLESISGGGSDPESVENTHEDSDAPEQQPAEQRHQQQHDHQQQLVQRLNSGWRSFSWGNQEAFKTIGGARRTRRRQRVLHTASKVAPWAPLITVFILALLSGFAVRLLLPHDGPNAVAALRAAGAAAAGSTAVHRRRLNALVPPAFRINPLAGQLPAGQPGVQAAAPFFPIDTDGVAQHGTGAPAARASVDLGVLDNNDKGAMAGVLAPGLEAANLGRRLAPGPGPRPAPAPAEAAMAAVAAPVAAAPVRLPVRGGDGELLPLPAPLRVCLLTADFQGLPNAGPIATAYTLLAAALGTDPSLKVTLLGASKDLEACGRMATTQHQLNPAVQYACLQQDHFLPATVNTQPFEQLSHAVLNWLLDHQHDCDVHEWSGVFKNLVMASHFRRFRPGLRVAVSLFGGHYWRTQWMLPRPTDIMSLRLDNTERQTVEMADIGISSTRYIASWLRQRSWALPDNRLAIPSMVPGAEYSPPQRPQRPVWKLAFYAPLEETKGIKLFCDAVEQLPKTVLARPGFEVHIIGEEAKIDQKLSLPWLRKRTADWTWKTHILPSPTRQRAMSAVGQEGMLVVFASPLENVPYTLAEVAVAGTPLLTFDVGGASDLIDPKTHEDLFCGLPSVGNLVPCMRNALLRGYIAPPVLAPRIVAARQQWLEWHHDYALNQLPGALSQDAELAARLDAMDNRAEVMTLNDNETALQLYEHVCDERRCSDIGCEDPDVPATVLLLPPDFQLLDAEQLPELVKLLSVGELRGSSVGGLTFGAQIPEYKGRGVRVSYPSGPTWQIYEGKVEPWMMSDNCTDNVPVLIRRTTFCSAFAADARDFRSYNSWVLSLMLEQTGLHLGSYPAVPFRLANWTSHGHHCLLDKTPDRMLDIQVAANLMTDDYLMRSYQLTPEYRPLVDYYADLAPVQGNKGWRFGYSDALVDSTADFRPMQYFAHASGQLPDGRWSVSENASFPHIHSHIFHPCVSSQQQQPACGDFFAATSILRFDSFFTQKLVVVSLTIEVHPHCGDGVEFSVIHTPAKTGAAETLHAAEYRPQAAPVRQRLHFFLDWIHTGDTLDFVTWPKDDHDCDGTLILEAKIWDASEYKETTTF</sequence>
<dbReference type="Gene3D" id="3.50.4.10">
    <property type="entry name" value="Hepatocyte Growth Factor"/>
    <property type="match status" value="2"/>
</dbReference>
<feature type="domain" description="Apple" evidence="2">
    <location>
        <begin position="459"/>
        <end position="495"/>
    </location>
</feature>
<gene>
    <name evidence="3" type="ORF">COCSUDRAFT_38880</name>
</gene>
<dbReference type="Proteomes" id="UP000007264">
    <property type="component" value="Unassembled WGS sequence"/>
</dbReference>
<dbReference type="Gene3D" id="3.40.50.2000">
    <property type="entry name" value="Glycogen Phosphorylase B"/>
    <property type="match status" value="1"/>
</dbReference>